<dbReference type="AlphaFoldDB" id="A0A5C4RY12"/>
<keyword evidence="1" id="KW-0175">Coiled coil</keyword>
<name>A0A5C4RY12_PROVB</name>
<sequence length="248" mass="27343">MRKLMVIFAVALFAGCSNPKDIVFGPEPLKQIAEQGDQFKKLSEEDRALLVGYLTITEMGKAFGADVKPATGRTVGEVLVDAKAWKEKMKAAEAEEKKKEAEVEALRNKVLAERKAIADKISTSVVVAIIDKTVLPKNFEVGLYSEMLSLKYAIENKSDKTIRQLKGRVTFKDAIGDEIGWLSVDIDEPVKSGQTLKTTTGRGWKINPFMNGEIEKIAGREFSSMKATFEPESIAFEDGEVLKAPDLP</sequence>
<gene>
    <name evidence="2" type="ORF">FGF68_09495</name>
</gene>
<protein>
    <recommendedName>
        <fullName evidence="4">Lipoprotein</fullName>
    </recommendedName>
</protein>
<feature type="coiled-coil region" evidence="1">
    <location>
        <begin position="82"/>
        <end position="109"/>
    </location>
</feature>
<evidence type="ECO:0008006" key="4">
    <source>
        <dbReference type="Google" id="ProtNLM"/>
    </source>
</evidence>
<evidence type="ECO:0000256" key="1">
    <source>
        <dbReference type="SAM" id="Coils"/>
    </source>
</evidence>
<reference evidence="2 3" key="1">
    <citation type="submission" date="2019-05" db="EMBL/GenBank/DDBJ databases">
        <title>Draft Whole-Genome sequence of the green sulfur bacterium Prosthecochloris vibrioformis DSM 260.</title>
        <authorList>
            <person name="Meyer T.E."/>
            <person name="Kyndt J.A."/>
        </authorList>
    </citation>
    <scope>NUCLEOTIDE SEQUENCE [LARGE SCALE GENOMIC DNA]</scope>
    <source>
        <strain evidence="2 3">DSM 260</strain>
    </source>
</reference>
<organism evidence="2 3">
    <name type="scientific">Prosthecochloris vibrioformis</name>
    <name type="common">Chlorobium vibrioforme</name>
    <dbReference type="NCBI Taxonomy" id="1098"/>
    <lineage>
        <taxon>Bacteria</taxon>
        <taxon>Pseudomonadati</taxon>
        <taxon>Chlorobiota</taxon>
        <taxon>Chlorobiia</taxon>
        <taxon>Chlorobiales</taxon>
        <taxon>Chlorobiaceae</taxon>
        <taxon>Prosthecochloris</taxon>
    </lineage>
</organism>
<dbReference type="PROSITE" id="PS51257">
    <property type="entry name" value="PROKAR_LIPOPROTEIN"/>
    <property type="match status" value="1"/>
</dbReference>
<proteinExistence type="predicted"/>
<keyword evidence="3" id="KW-1185">Reference proteome</keyword>
<dbReference type="Proteomes" id="UP000309544">
    <property type="component" value="Unassembled WGS sequence"/>
</dbReference>
<evidence type="ECO:0000313" key="3">
    <source>
        <dbReference type="Proteomes" id="UP000309544"/>
    </source>
</evidence>
<dbReference type="EMBL" id="VDCI01000010">
    <property type="protein sequence ID" value="TNJ35902.1"/>
    <property type="molecule type" value="Genomic_DNA"/>
</dbReference>
<dbReference type="RefSeq" id="WP_139626852.1">
    <property type="nucleotide sequence ID" value="NZ_VDCI01000010.1"/>
</dbReference>
<comment type="caution">
    <text evidence="2">The sequence shown here is derived from an EMBL/GenBank/DDBJ whole genome shotgun (WGS) entry which is preliminary data.</text>
</comment>
<evidence type="ECO:0000313" key="2">
    <source>
        <dbReference type="EMBL" id="TNJ35902.1"/>
    </source>
</evidence>
<accession>A0A5C4RY12</accession>